<accession>V5SD85</accession>
<evidence type="ECO:0000256" key="1">
    <source>
        <dbReference type="SAM" id="MobiDB-lite"/>
    </source>
</evidence>
<keyword evidence="2" id="KW-1133">Transmembrane helix</keyword>
<feature type="region of interest" description="Disordered" evidence="1">
    <location>
        <begin position="761"/>
        <end position="885"/>
    </location>
</feature>
<dbReference type="HOGENOM" id="CLU_319296_0_0_5"/>
<dbReference type="KEGG" id="hni:W911_11100"/>
<feature type="transmembrane region" description="Helical" evidence="2">
    <location>
        <begin position="141"/>
        <end position="161"/>
    </location>
</feature>
<protein>
    <submittedName>
        <fullName evidence="3">Apolipoprotein A1/A4/E</fullName>
    </submittedName>
</protein>
<sequence length="993" mass="107094">MSLGSVPPATTGAPAGAPPALPPSIARDVDDRDRGGRDLSDILSHFTSERPSDAPKSGSLTAAVNRTLPPPLPNTVRSEPEKPEPPVDEANADGETSTRRAARRRPAGPPRGTVAANDDAPSIGGLIYALEQKPSSAPFRYAAIATGVWTVICLAFSSIILRAEFAEGATFLSLLENPATFLTLTAIVVPIAVLWALALLAWRSEELRLRSSTMTEVAIRLAEPDRMAEQSVASLGQAVRRQVAFMNDAISRALGRAGELEALVHNEVTALERSYEDNERKIRSLIQELAGERSALLGTSERVTETLKTLGTDIPTLIDKLSSQQLKLAGIIQGAGDNLTALESAVGQSTERLDHVLGGKTQQLQVMLEGYTTGLESTLGNQTEHLQGMLEGYTTGLATALGARTDQLQDAIAGYVQTLDTSLTDRTESLRLVFEEYARALDTSLGNRAQALDTQLVERTKALDAAFGQRLKTFDDSIVRSTMAIDSAVSEKARALTSALDTHARTFSETIARQAVNLDESLMHGIQSVRRTSENITRQSLKAIEGLAGQSEMLKRVSENLLGQVHAVTNRFEGQGQAIMRAANSLENANFKIESTLQGRHAELTSTMDRLSGKADEFGRFVEGFSSSMEGSLTSAEQRARAAAEQLRASAEEARQAALTDLERFRVETGAEGERALEELRGRFASISTVVTEQLSSLHNRIDQTSDEVRQRASHAAAEIAAEQRRLKEQMDRLPAATRENAEAMRRALQDQLRAIEQLSNLTTRSISSRDVTPPQQAQIPAPNPASGGGSLTGAYVSAGRAPSPGDNRTLSSLGTPDLRTAASRPAPPAAASPYQALPRPGPDGREGWSLGDLLARASRDDENHGPAHGHAAQPQPQPVGPVPFHNQIDAIARALDPATTAALWQRINAGQRGVMVRSIYTPEGQSIFDDLTLRYRTDPDLQRTVNHYLVDFENIRRDAEHRDPSGRAVNAHLLSDMGRVYLFLAHVSGRIA</sequence>
<evidence type="ECO:0000313" key="3">
    <source>
        <dbReference type="EMBL" id="AHB48826.1"/>
    </source>
</evidence>
<feature type="compositionally biased region" description="Polar residues" evidence="1">
    <location>
        <begin position="761"/>
        <end position="771"/>
    </location>
</feature>
<dbReference type="RefSeq" id="WP_023787570.1">
    <property type="nucleotide sequence ID" value="NC_022997.1"/>
</dbReference>
<keyword evidence="2" id="KW-0812">Transmembrane</keyword>
<dbReference type="SUPFAM" id="SSF58113">
    <property type="entry name" value="Apolipoprotein A-I"/>
    <property type="match status" value="2"/>
</dbReference>
<dbReference type="Proteomes" id="UP000018542">
    <property type="component" value="Chromosome"/>
</dbReference>
<organism evidence="3 4">
    <name type="scientific">Hyphomicrobium nitrativorans NL23</name>
    <dbReference type="NCBI Taxonomy" id="1029756"/>
    <lineage>
        <taxon>Bacteria</taxon>
        <taxon>Pseudomonadati</taxon>
        <taxon>Pseudomonadota</taxon>
        <taxon>Alphaproteobacteria</taxon>
        <taxon>Hyphomicrobiales</taxon>
        <taxon>Hyphomicrobiaceae</taxon>
        <taxon>Hyphomicrobium</taxon>
    </lineage>
</organism>
<keyword evidence="4" id="KW-1185">Reference proteome</keyword>
<reference evidence="3 4" key="1">
    <citation type="journal article" date="2014" name="Genome Announc.">
        <title>Complete Genome Sequence of Hyphomicrobium nitrativorans Strain NL23, a Denitrifying Bacterium Isolated from Biofilm of a Methanol-Fed Denitrification System Treating Seawater at the Montreal Biodome.</title>
        <authorList>
            <person name="Martineau C."/>
            <person name="Villeneuve C."/>
            <person name="Mauffrey F."/>
            <person name="Villemur R."/>
        </authorList>
    </citation>
    <scope>NUCLEOTIDE SEQUENCE [LARGE SCALE GENOMIC DNA]</scope>
    <source>
        <strain evidence="3">NL23</strain>
    </source>
</reference>
<name>V5SD85_9HYPH</name>
<dbReference type="STRING" id="1029756.W911_11100"/>
<proteinExistence type="predicted"/>
<feature type="compositionally biased region" description="Basic and acidic residues" evidence="1">
    <location>
        <begin position="27"/>
        <end position="40"/>
    </location>
</feature>
<feature type="region of interest" description="Disordered" evidence="1">
    <location>
        <begin position="1"/>
        <end position="118"/>
    </location>
</feature>
<feature type="transmembrane region" description="Helical" evidence="2">
    <location>
        <begin position="181"/>
        <end position="202"/>
    </location>
</feature>
<keyword evidence="3" id="KW-0449">Lipoprotein</keyword>
<dbReference type="Gene3D" id="6.10.250.2890">
    <property type="match status" value="1"/>
</dbReference>
<evidence type="ECO:0000256" key="2">
    <source>
        <dbReference type="SAM" id="Phobius"/>
    </source>
</evidence>
<keyword evidence="2" id="KW-0472">Membrane</keyword>
<dbReference type="PATRIC" id="fig|1029756.8.peg.2307"/>
<gene>
    <name evidence="3" type="ORF">W911_11100</name>
</gene>
<dbReference type="EMBL" id="CP006912">
    <property type="protein sequence ID" value="AHB48826.1"/>
    <property type="molecule type" value="Genomic_DNA"/>
</dbReference>
<dbReference type="OrthoDB" id="9777715at2"/>
<dbReference type="Gene3D" id="1.20.120.20">
    <property type="entry name" value="Apolipoprotein"/>
    <property type="match status" value="2"/>
</dbReference>
<dbReference type="AlphaFoldDB" id="V5SD85"/>
<evidence type="ECO:0000313" key="4">
    <source>
        <dbReference type="Proteomes" id="UP000018542"/>
    </source>
</evidence>